<dbReference type="AlphaFoldDB" id="A0A9Q1EMK6"/>
<proteinExistence type="predicted"/>
<protein>
    <submittedName>
        <fullName evidence="2">Uncharacterized protein</fullName>
    </submittedName>
</protein>
<evidence type="ECO:0000256" key="1">
    <source>
        <dbReference type="SAM" id="MobiDB-lite"/>
    </source>
</evidence>
<reference evidence="2" key="1">
    <citation type="journal article" date="2023" name="Science">
        <title>Genome structures resolve the early diversification of teleost fishes.</title>
        <authorList>
            <person name="Parey E."/>
            <person name="Louis A."/>
            <person name="Montfort J."/>
            <person name="Bouchez O."/>
            <person name="Roques C."/>
            <person name="Iampietro C."/>
            <person name="Lluch J."/>
            <person name="Castinel A."/>
            <person name="Donnadieu C."/>
            <person name="Desvignes T."/>
            <person name="Floi Bucao C."/>
            <person name="Jouanno E."/>
            <person name="Wen M."/>
            <person name="Mejri S."/>
            <person name="Dirks R."/>
            <person name="Jansen H."/>
            <person name="Henkel C."/>
            <person name="Chen W.J."/>
            <person name="Zahm M."/>
            <person name="Cabau C."/>
            <person name="Klopp C."/>
            <person name="Thompson A.W."/>
            <person name="Robinson-Rechavi M."/>
            <person name="Braasch I."/>
            <person name="Lecointre G."/>
            <person name="Bobe J."/>
            <person name="Postlethwait J.H."/>
            <person name="Berthelot C."/>
            <person name="Roest Crollius H."/>
            <person name="Guiguen Y."/>
        </authorList>
    </citation>
    <scope>NUCLEOTIDE SEQUENCE</scope>
    <source>
        <strain evidence="2">WJC10195</strain>
    </source>
</reference>
<feature type="region of interest" description="Disordered" evidence="1">
    <location>
        <begin position="70"/>
        <end position="92"/>
    </location>
</feature>
<dbReference type="EMBL" id="JAINUF010000015">
    <property type="protein sequence ID" value="KAJ8341485.1"/>
    <property type="molecule type" value="Genomic_DNA"/>
</dbReference>
<evidence type="ECO:0000313" key="2">
    <source>
        <dbReference type="EMBL" id="KAJ8341485.1"/>
    </source>
</evidence>
<comment type="caution">
    <text evidence="2">The sequence shown here is derived from an EMBL/GenBank/DDBJ whole genome shotgun (WGS) entry which is preliminary data.</text>
</comment>
<evidence type="ECO:0000313" key="3">
    <source>
        <dbReference type="Proteomes" id="UP001152622"/>
    </source>
</evidence>
<keyword evidence="3" id="KW-1185">Reference proteome</keyword>
<organism evidence="2 3">
    <name type="scientific">Synaphobranchus kaupii</name>
    <name type="common">Kaup's arrowtooth eel</name>
    <dbReference type="NCBI Taxonomy" id="118154"/>
    <lineage>
        <taxon>Eukaryota</taxon>
        <taxon>Metazoa</taxon>
        <taxon>Chordata</taxon>
        <taxon>Craniata</taxon>
        <taxon>Vertebrata</taxon>
        <taxon>Euteleostomi</taxon>
        <taxon>Actinopterygii</taxon>
        <taxon>Neopterygii</taxon>
        <taxon>Teleostei</taxon>
        <taxon>Anguilliformes</taxon>
        <taxon>Synaphobranchidae</taxon>
        <taxon>Synaphobranchus</taxon>
    </lineage>
</organism>
<accession>A0A9Q1EMK6</accession>
<gene>
    <name evidence="2" type="ORF">SKAU_G00337760</name>
</gene>
<name>A0A9Q1EMK6_SYNKA</name>
<sequence length="92" mass="9615">MPAVWAWPGSAGTEGRAAGSRLLCSLRHSGLHAVPPDAALTSHWPGHARCTLISPTDTWSLGREGKTELGSAAYPSLDPMALGKESIEHSGQ</sequence>
<dbReference type="Proteomes" id="UP001152622">
    <property type="component" value="Chromosome 15"/>
</dbReference>